<name>A0A5C6E2Q3_9BACT</name>
<protein>
    <submittedName>
        <fullName evidence="2">Uncharacterized protein</fullName>
    </submittedName>
</protein>
<reference evidence="2 3" key="1">
    <citation type="submission" date="2019-02" db="EMBL/GenBank/DDBJ databases">
        <title>Deep-cultivation of Planctomycetes and their phenomic and genomic characterization uncovers novel biology.</title>
        <authorList>
            <person name="Wiegand S."/>
            <person name="Jogler M."/>
            <person name="Boedeker C."/>
            <person name="Pinto D."/>
            <person name="Vollmers J."/>
            <person name="Rivas-Marin E."/>
            <person name="Kohn T."/>
            <person name="Peeters S.H."/>
            <person name="Heuer A."/>
            <person name="Rast P."/>
            <person name="Oberbeckmann S."/>
            <person name="Bunk B."/>
            <person name="Jeske O."/>
            <person name="Meyerdierks A."/>
            <person name="Storesund J.E."/>
            <person name="Kallscheuer N."/>
            <person name="Luecker S."/>
            <person name="Lage O.M."/>
            <person name="Pohl T."/>
            <person name="Merkel B.J."/>
            <person name="Hornburger P."/>
            <person name="Mueller R.-W."/>
            <person name="Bruemmer F."/>
            <person name="Labrenz M."/>
            <person name="Spormann A.M."/>
            <person name="Op Den Camp H."/>
            <person name="Overmann J."/>
            <person name="Amann R."/>
            <person name="Jetten M.S.M."/>
            <person name="Mascher T."/>
            <person name="Medema M.H."/>
            <person name="Devos D.P."/>
            <person name="Kaster A.-K."/>
            <person name="Ovreas L."/>
            <person name="Rohde M."/>
            <person name="Galperin M.Y."/>
            <person name="Jogler C."/>
        </authorList>
    </citation>
    <scope>NUCLEOTIDE SEQUENCE [LARGE SCALE GENOMIC DNA]</scope>
    <source>
        <strain evidence="2 3">Q31b</strain>
    </source>
</reference>
<dbReference type="Proteomes" id="UP000315471">
    <property type="component" value="Unassembled WGS sequence"/>
</dbReference>
<evidence type="ECO:0000256" key="1">
    <source>
        <dbReference type="SAM" id="Phobius"/>
    </source>
</evidence>
<keyword evidence="1" id="KW-0472">Membrane</keyword>
<accession>A0A5C6E2Q3</accession>
<keyword evidence="3" id="KW-1185">Reference proteome</keyword>
<keyword evidence="1" id="KW-1133">Transmembrane helix</keyword>
<dbReference type="OrthoDB" id="263121at2"/>
<evidence type="ECO:0000313" key="3">
    <source>
        <dbReference type="Proteomes" id="UP000315471"/>
    </source>
</evidence>
<evidence type="ECO:0000313" key="2">
    <source>
        <dbReference type="EMBL" id="TWU43190.1"/>
    </source>
</evidence>
<feature type="transmembrane region" description="Helical" evidence="1">
    <location>
        <begin position="23"/>
        <end position="50"/>
    </location>
</feature>
<gene>
    <name evidence="2" type="ORF">Q31b_22280</name>
</gene>
<keyword evidence="1" id="KW-0812">Transmembrane</keyword>
<dbReference type="AlphaFoldDB" id="A0A5C6E2Q3"/>
<dbReference type="EMBL" id="SJPY01000003">
    <property type="protein sequence ID" value="TWU43190.1"/>
    <property type="molecule type" value="Genomic_DNA"/>
</dbReference>
<sequence>MSESKSADPEAAHTVADDPGPGWLPAILAATMLMAIVGFITCGVSTYFLFQKRGELAVRTLDGNLIPTIEQSRIEPDQKAELVERLKEFSAEIARGNVENWQAAGVMQRLQRIPIYQWGELSAVEAFARSNWEGEEQANALKQISRLRRSVELAQSTVFDVEDVLTPVHQTDDGAYGRSLITPLTTKAVADVVKRATLVADRSEVPDEPFETIRIDVIVQREIEKGIAEGSY</sequence>
<dbReference type="RefSeq" id="WP_146599660.1">
    <property type="nucleotide sequence ID" value="NZ_SJPY01000003.1"/>
</dbReference>
<organism evidence="2 3">
    <name type="scientific">Novipirellula aureliae</name>
    <dbReference type="NCBI Taxonomy" id="2527966"/>
    <lineage>
        <taxon>Bacteria</taxon>
        <taxon>Pseudomonadati</taxon>
        <taxon>Planctomycetota</taxon>
        <taxon>Planctomycetia</taxon>
        <taxon>Pirellulales</taxon>
        <taxon>Pirellulaceae</taxon>
        <taxon>Novipirellula</taxon>
    </lineage>
</organism>
<proteinExistence type="predicted"/>
<comment type="caution">
    <text evidence="2">The sequence shown here is derived from an EMBL/GenBank/DDBJ whole genome shotgun (WGS) entry which is preliminary data.</text>
</comment>